<sequence>MVVMPTCNGGDGRKALTHQLYLNWLEIHVQPGISSCVCKRTRPLFSQISPKTLTIGPSTADVNWIG</sequence>
<gene>
    <name evidence="1" type="ORF">SLEP1_g20161</name>
</gene>
<evidence type="ECO:0000313" key="1">
    <source>
        <dbReference type="EMBL" id="GKV08547.1"/>
    </source>
</evidence>
<reference evidence="1 2" key="1">
    <citation type="journal article" date="2021" name="Commun. Biol.">
        <title>The genome of Shorea leprosula (Dipterocarpaceae) highlights the ecological relevance of drought in aseasonal tropical rainforests.</title>
        <authorList>
            <person name="Ng K.K.S."/>
            <person name="Kobayashi M.J."/>
            <person name="Fawcett J.A."/>
            <person name="Hatakeyama M."/>
            <person name="Paape T."/>
            <person name="Ng C.H."/>
            <person name="Ang C.C."/>
            <person name="Tnah L.H."/>
            <person name="Lee C.T."/>
            <person name="Nishiyama T."/>
            <person name="Sese J."/>
            <person name="O'Brien M.J."/>
            <person name="Copetti D."/>
            <person name="Mohd Noor M.I."/>
            <person name="Ong R.C."/>
            <person name="Putra M."/>
            <person name="Sireger I.Z."/>
            <person name="Indrioko S."/>
            <person name="Kosugi Y."/>
            <person name="Izuno A."/>
            <person name="Isagi Y."/>
            <person name="Lee S.L."/>
            <person name="Shimizu K.K."/>
        </authorList>
    </citation>
    <scope>NUCLEOTIDE SEQUENCE [LARGE SCALE GENOMIC DNA]</scope>
    <source>
        <strain evidence="1">214</strain>
    </source>
</reference>
<organism evidence="1 2">
    <name type="scientific">Rubroshorea leprosula</name>
    <dbReference type="NCBI Taxonomy" id="152421"/>
    <lineage>
        <taxon>Eukaryota</taxon>
        <taxon>Viridiplantae</taxon>
        <taxon>Streptophyta</taxon>
        <taxon>Embryophyta</taxon>
        <taxon>Tracheophyta</taxon>
        <taxon>Spermatophyta</taxon>
        <taxon>Magnoliopsida</taxon>
        <taxon>eudicotyledons</taxon>
        <taxon>Gunneridae</taxon>
        <taxon>Pentapetalae</taxon>
        <taxon>rosids</taxon>
        <taxon>malvids</taxon>
        <taxon>Malvales</taxon>
        <taxon>Dipterocarpaceae</taxon>
        <taxon>Rubroshorea</taxon>
    </lineage>
</organism>
<accession>A0AAV5J530</accession>
<dbReference type="AlphaFoldDB" id="A0AAV5J530"/>
<proteinExistence type="predicted"/>
<protein>
    <submittedName>
        <fullName evidence="1">Uncharacterized protein</fullName>
    </submittedName>
</protein>
<keyword evidence="2" id="KW-1185">Reference proteome</keyword>
<dbReference type="EMBL" id="BPVZ01000029">
    <property type="protein sequence ID" value="GKV08547.1"/>
    <property type="molecule type" value="Genomic_DNA"/>
</dbReference>
<evidence type="ECO:0000313" key="2">
    <source>
        <dbReference type="Proteomes" id="UP001054252"/>
    </source>
</evidence>
<comment type="caution">
    <text evidence="1">The sequence shown here is derived from an EMBL/GenBank/DDBJ whole genome shotgun (WGS) entry which is preliminary data.</text>
</comment>
<dbReference type="Proteomes" id="UP001054252">
    <property type="component" value="Unassembled WGS sequence"/>
</dbReference>
<name>A0AAV5J530_9ROSI</name>